<dbReference type="GO" id="GO:0005615">
    <property type="term" value="C:extracellular space"/>
    <property type="evidence" value="ECO:0007669"/>
    <property type="project" value="InterPro"/>
</dbReference>
<dbReference type="EMBL" id="FNIT01000001">
    <property type="protein sequence ID" value="SDN63223.1"/>
    <property type="molecule type" value="Genomic_DNA"/>
</dbReference>
<evidence type="ECO:0000256" key="1">
    <source>
        <dbReference type="ARBA" id="ARBA00004613"/>
    </source>
</evidence>
<dbReference type="SUPFAM" id="SSF51120">
    <property type="entry name" value="beta-Roll"/>
    <property type="match status" value="3"/>
</dbReference>
<dbReference type="InterPro" id="IPR006026">
    <property type="entry name" value="Peptidase_Metallo"/>
</dbReference>
<dbReference type="PANTHER" id="PTHR38340">
    <property type="entry name" value="S-LAYER PROTEIN"/>
    <property type="match status" value="1"/>
</dbReference>
<keyword evidence="3" id="KW-0964">Secreted</keyword>
<dbReference type="AlphaFoldDB" id="A0A1H0CZ73"/>
<comment type="similarity">
    <text evidence="2">Belongs to the peptidase M10B family.</text>
</comment>
<evidence type="ECO:0000256" key="6">
    <source>
        <dbReference type="ARBA" id="ARBA00022801"/>
    </source>
</evidence>
<dbReference type="CDD" id="cd04277">
    <property type="entry name" value="ZnMc_serralysin_like"/>
    <property type="match status" value="1"/>
</dbReference>
<keyword evidence="10" id="KW-1185">Reference proteome</keyword>
<dbReference type="Proteomes" id="UP000198793">
    <property type="component" value="Unassembled WGS sequence"/>
</dbReference>
<evidence type="ECO:0000256" key="3">
    <source>
        <dbReference type="ARBA" id="ARBA00022525"/>
    </source>
</evidence>
<dbReference type="GO" id="GO:0004222">
    <property type="term" value="F:metalloendopeptidase activity"/>
    <property type="evidence" value="ECO:0007669"/>
    <property type="project" value="InterPro"/>
</dbReference>
<accession>A0A1H0CZ73</accession>
<protein>
    <submittedName>
        <fullName evidence="9">Serralysin</fullName>
    </submittedName>
</protein>
<dbReference type="PRINTS" id="PR00313">
    <property type="entry name" value="CABNDNGRPT"/>
</dbReference>
<organism evidence="9 10">
    <name type="scientific">Aureimonas jatrophae</name>
    <dbReference type="NCBI Taxonomy" id="1166073"/>
    <lineage>
        <taxon>Bacteria</taxon>
        <taxon>Pseudomonadati</taxon>
        <taxon>Pseudomonadota</taxon>
        <taxon>Alphaproteobacteria</taxon>
        <taxon>Hyphomicrobiales</taxon>
        <taxon>Aurantimonadaceae</taxon>
        <taxon>Aureimonas</taxon>
    </lineage>
</organism>
<keyword evidence="7" id="KW-0862">Zinc</keyword>
<name>A0A1H0CZ73_9HYPH</name>
<keyword evidence="5" id="KW-0479">Metal-binding</keyword>
<dbReference type="GO" id="GO:0008270">
    <property type="term" value="F:zinc ion binding"/>
    <property type="evidence" value="ECO:0007669"/>
    <property type="project" value="InterPro"/>
</dbReference>
<dbReference type="InterPro" id="IPR018511">
    <property type="entry name" value="Hemolysin-typ_Ca-bd_CS"/>
</dbReference>
<proteinExistence type="inferred from homology"/>
<dbReference type="GO" id="GO:0031012">
    <property type="term" value="C:extracellular matrix"/>
    <property type="evidence" value="ECO:0007669"/>
    <property type="project" value="InterPro"/>
</dbReference>
<evidence type="ECO:0000313" key="10">
    <source>
        <dbReference type="Proteomes" id="UP000198793"/>
    </source>
</evidence>
<dbReference type="OrthoDB" id="733404at2"/>
<dbReference type="PANTHER" id="PTHR38340:SF1">
    <property type="entry name" value="S-LAYER PROTEIN"/>
    <property type="match status" value="1"/>
</dbReference>
<dbReference type="RefSeq" id="WP_090668400.1">
    <property type="nucleotide sequence ID" value="NZ_FNIT01000001.1"/>
</dbReference>
<dbReference type="InterPro" id="IPR050557">
    <property type="entry name" value="RTX_toxin/Mannuronan_C5-epim"/>
</dbReference>
<dbReference type="SUPFAM" id="SSF55486">
    <property type="entry name" value="Metalloproteases ('zincins'), catalytic domain"/>
    <property type="match status" value="1"/>
</dbReference>
<dbReference type="PROSITE" id="PS00330">
    <property type="entry name" value="HEMOLYSIN_CALCIUM"/>
    <property type="match status" value="2"/>
</dbReference>
<dbReference type="GO" id="GO:0005509">
    <property type="term" value="F:calcium ion binding"/>
    <property type="evidence" value="ECO:0007669"/>
    <property type="project" value="InterPro"/>
</dbReference>
<dbReference type="SMART" id="SM00235">
    <property type="entry name" value="ZnMc"/>
    <property type="match status" value="1"/>
</dbReference>
<dbReference type="InterPro" id="IPR011049">
    <property type="entry name" value="Serralysin-like_metalloprot_C"/>
</dbReference>
<dbReference type="Gene3D" id="2.150.10.10">
    <property type="entry name" value="Serralysin-like metalloprotease, C-terminal"/>
    <property type="match status" value="3"/>
</dbReference>
<evidence type="ECO:0000313" key="9">
    <source>
        <dbReference type="EMBL" id="SDN63223.1"/>
    </source>
</evidence>
<dbReference type="InterPro" id="IPR034033">
    <property type="entry name" value="Serralysin-like"/>
</dbReference>
<comment type="subcellular location">
    <subcellularLocation>
        <location evidence="1">Secreted</location>
    </subcellularLocation>
</comment>
<dbReference type="InterPro" id="IPR024079">
    <property type="entry name" value="MetalloPept_cat_dom_sf"/>
</dbReference>
<evidence type="ECO:0000256" key="2">
    <source>
        <dbReference type="ARBA" id="ARBA00009490"/>
    </source>
</evidence>
<dbReference type="STRING" id="1166073.SAMN05192530_101527"/>
<dbReference type="InterPro" id="IPR001818">
    <property type="entry name" value="Pept_M10_metallopeptidase"/>
</dbReference>
<evidence type="ECO:0000256" key="4">
    <source>
        <dbReference type="ARBA" id="ARBA00022670"/>
    </source>
</evidence>
<dbReference type="Pfam" id="PF00413">
    <property type="entry name" value="Peptidase_M10"/>
    <property type="match status" value="1"/>
</dbReference>
<dbReference type="Pfam" id="PF00353">
    <property type="entry name" value="HemolysinCabind"/>
    <property type="match status" value="3"/>
</dbReference>
<feature type="domain" description="Peptidase metallopeptidase" evidence="8">
    <location>
        <begin position="20"/>
        <end position="182"/>
    </location>
</feature>
<evidence type="ECO:0000259" key="8">
    <source>
        <dbReference type="SMART" id="SM00235"/>
    </source>
</evidence>
<reference evidence="9 10" key="1">
    <citation type="submission" date="2016-10" db="EMBL/GenBank/DDBJ databases">
        <authorList>
            <person name="de Groot N.N."/>
        </authorList>
    </citation>
    <scope>NUCLEOTIDE SEQUENCE [LARGE SCALE GENOMIC DNA]</scope>
    <source>
        <strain evidence="10">L7-484,KACC 16230,DSM 25025</strain>
    </source>
</reference>
<gene>
    <name evidence="9" type="ORF">SAMN05192530_101527</name>
</gene>
<keyword evidence="4" id="KW-0645">Protease</keyword>
<evidence type="ECO:0000256" key="7">
    <source>
        <dbReference type="ARBA" id="ARBA00022833"/>
    </source>
</evidence>
<evidence type="ECO:0000256" key="5">
    <source>
        <dbReference type="ARBA" id="ARBA00022723"/>
    </source>
</evidence>
<keyword evidence="6" id="KW-0378">Hydrolase</keyword>
<dbReference type="Gene3D" id="3.40.390.10">
    <property type="entry name" value="Collagenase (Catalytic Domain)"/>
    <property type="match status" value="1"/>
</dbReference>
<dbReference type="InterPro" id="IPR001343">
    <property type="entry name" value="Hemolysn_Ca-bd"/>
</dbReference>
<sequence>MPATIATNATGRPELDSLITDRIWAVKNLTFGFTTSAPDYPAGYGQGEPNGAAPLTAAGQDAFRAALTEWARVAQLGFTETAGAAADLRIGFNASTPTAFAYFPSTRGEGGDVWVGSYVTDRGFERGGYGYMTAIHELGHSLGLEHPHESGNAGIADQVAYSVMSYRSFPGASLDVGYTIAPTSFASSPMLYDILAMQTLYGANYANRAGDTTYRWAPGFTDAAVLDTAEGGTGATARADARVFETIWDGGGRDTYDFTAYATALRVDLSPGGWTYLGQQLAQLGAGQTPPGNIASAFLFNGDTRSLIENALGGAGADEIRGNIADNRLDGNLGNDTIYGAAGSDVVIGSDGNDLLFGGSAVNDPGDAADILDGGAGNDTIYGNGGNDTISAWTGNDLVYGGYGQDVIRAQMVAGARTDIYAGGAFADPADLADRVEVLGDVGGGQIRVYGNGGNDSLDIRVSGAGRIEVYGGVGDNAVLVQASNLGSQVLIVAGTGGDRVDLAAAGSATVIGGGGGNNPVDGNDTVDAGGSTGRLTLYGDGGADRLIGGSGDDTISGGMGADTLTGGGGADVFVFMRGETVQSSGDTITDFGAGDRLDFGGGAVAAASGTAAAQGVGPSYLTTLSGANTLVLADLDGDGLRETAVTLLGFAGAVSVGMVA</sequence>
<dbReference type="GO" id="GO:0006508">
    <property type="term" value="P:proteolysis"/>
    <property type="evidence" value="ECO:0007669"/>
    <property type="project" value="UniProtKB-KW"/>
</dbReference>